<dbReference type="InterPro" id="IPR000515">
    <property type="entry name" value="MetI-like"/>
</dbReference>
<dbReference type="CDD" id="cd06261">
    <property type="entry name" value="TM_PBP2"/>
    <property type="match status" value="1"/>
</dbReference>
<comment type="subcellular location">
    <subcellularLocation>
        <location evidence="1 7">Cell membrane</location>
        <topology evidence="1 7">Multi-pass membrane protein</topology>
    </subcellularLocation>
</comment>
<protein>
    <submittedName>
        <fullName evidence="9">ABC transporter permease</fullName>
    </submittedName>
</protein>
<organism evidence="9 10">
    <name type="scientific">Nocardiopsis suaedae</name>
    <dbReference type="NCBI Taxonomy" id="3018444"/>
    <lineage>
        <taxon>Bacteria</taxon>
        <taxon>Bacillati</taxon>
        <taxon>Actinomycetota</taxon>
        <taxon>Actinomycetes</taxon>
        <taxon>Streptosporangiales</taxon>
        <taxon>Nocardiopsidaceae</taxon>
        <taxon>Nocardiopsis</taxon>
    </lineage>
</organism>
<gene>
    <name evidence="9" type="ORF">O4U47_20210</name>
</gene>
<evidence type="ECO:0000256" key="1">
    <source>
        <dbReference type="ARBA" id="ARBA00004651"/>
    </source>
</evidence>
<keyword evidence="6 7" id="KW-0472">Membrane</keyword>
<feature type="transmembrane region" description="Helical" evidence="7">
    <location>
        <begin position="128"/>
        <end position="157"/>
    </location>
</feature>
<proteinExistence type="inferred from homology"/>
<dbReference type="Gene3D" id="1.10.3720.10">
    <property type="entry name" value="MetI-like"/>
    <property type="match status" value="1"/>
</dbReference>
<sequence>MIGHALRAAGWLAASLALASVAVFACLQLLPGDPARVALGLNADPAALAELRSRYGLDRPAAVRYLDWAAGLPRGDFGTSHVTGLEVAPQIAERAGVTFWLVLGALVVAVAVALPAGTAAAAARGRPLAGAVAVLSQLGVAVPAFLLGTLLTYALAVRAGWLPATGYTALGADPGEWARRMVMPWLSLGLVQGAVLTRFTRSAFLRVLGEDYVRTARAKGVGRAGVLLRHGLPNAGVALLTVIGLQIGTLLAGTVVVERVFVVPGLGDLLLRGVSDRDLVLVQGVVVVMVAVVLAVSALSDLLYKVIDPRLRSAR</sequence>
<dbReference type="RefSeq" id="WP_270679477.1">
    <property type="nucleotide sequence ID" value="NZ_JAQFWP010000042.1"/>
</dbReference>
<evidence type="ECO:0000256" key="4">
    <source>
        <dbReference type="ARBA" id="ARBA00022692"/>
    </source>
</evidence>
<dbReference type="PROSITE" id="PS51257">
    <property type="entry name" value="PROKAR_LIPOPROTEIN"/>
    <property type="match status" value="1"/>
</dbReference>
<dbReference type="Proteomes" id="UP001165685">
    <property type="component" value="Unassembled WGS sequence"/>
</dbReference>
<dbReference type="PROSITE" id="PS50928">
    <property type="entry name" value="ABC_TM1"/>
    <property type="match status" value="1"/>
</dbReference>
<dbReference type="InterPro" id="IPR035906">
    <property type="entry name" value="MetI-like_sf"/>
</dbReference>
<keyword evidence="3" id="KW-1003">Cell membrane</keyword>
<comment type="similarity">
    <text evidence="7">Belongs to the binding-protein-dependent transport system permease family.</text>
</comment>
<dbReference type="PANTHER" id="PTHR43163">
    <property type="entry name" value="DIPEPTIDE TRANSPORT SYSTEM PERMEASE PROTEIN DPPB-RELATED"/>
    <property type="match status" value="1"/>
</dbReference>
<dbReference type="Pfam" id="PF00528">
    <property type="entry name" value="BPD_transp_1"/>
    <property type="match status" value="1"/>
</dbReference>
<evidence type="ECO:0000256" key="6">
    <source>
        <dbReference type="ARBA" id="ARBA00023136"/>
    </source>
</evidence>
<dbReference type="EMBL" id="JAQFWP010000042">
    <property type="protein sequence ID" value="MDA2806842.1"/>
    <property type="molecule type" value="Genomic_DNA"/>
</dbReference>
<name>A0ABT4TQ89_9ACTN</name>
<feature type="transmembrane region" description="Helical" evidence="7">
    <location>
        <begin position="237"/>
        <end position="261"/>
    </location>
</feature>
<feature type="transmembrane region" description="Helical" evidence="7">
    <location>
        <begin position="97"/>
        <end position="116"/>
    </location>
</feature>
<keyword evidence="10" id="KW-1185">Reference proteome</keyword>
<keyword evidence="5 7" id="KW-1133">Transmembrane helix</keyword>
<comment type="caution">
    <text evidence="9">The sequence shown here is derived from an EMBL/GenBank/DDBJ whole genome shotgun (WGS) entry which is preliminary data.</text>
</comment>
<dbReference type="PANTHER" id="PTHR43163:SF6">
    <property type="entry name" value="DIPEPTIDE TRANSPORT SYSTEM PERMEASE PROTEIN DPPB-RELATED"/>
    <property type="match status" value="1"/>
</dbReference>
<evidence type="ECO:0000313" key="10">
    <source>
        <dbReference type="Proteomes" id="UP001165685"/>
    </source>
</evidence>
<evidence type="ECO:0000256" key="2">
    <source>
        <dbReference type="ARBA" id="ARBA00022448"/>
    </source>
</evidence>
<evidence type="ECO:0000256" key="3">
    <source>
        <dbReference type="ARBA" id="ARBA00022475"/>
    </source>
</evidence>
<keyword evidence="2 7" id="KW-0813">Transport</keyword>
<evidence type="ECO:0000259" key="8">
    <source>
        <dbReference type="PROSITE" id="PS50928"/>
    </source>
</evidence>
<evidence type="ECO:0000256" key="5">
    <source>
        <dbReference type="ARBA" id="ARBA00022989"/>
    </source>
</evidence>
<dbReference type="InterPro" id="IPR045621">
    <property type="entry name" value="BPD_transp_1_N"/>
</dbReference>
<evidence type="ECO:0000313" key="9">
    <source>
        <dbReference type="EMBL" id="MDA2806842.1"/>
    </source>
</evidence>
<evidence type="ECO:0000256" key="7">
    <source>
        <dbReference type="RuleBase" id="RU363032"/>
    </source>
</evidence>
<reference evidence="9" key="1">
    <citation type="submission" date="2023-01" db="EMBL/GenBank/DDBJ databases">
        <title>Draft genome sequence of Nocardiopsis sp. LSu2-4 isolated from halophytes.</title>
        <authorList>
            <person name="Duangmal K."/>
            <person name="Chantavorakit T."/>
        </authorList>
    </citation>
    <scope>NUCLEOTIDE SEQUENCE</scope>
    <source>
        <strain evidence="9">LSu2-4</strain>
    </source>
</reference>
<dbReference type="Pfam" id="PF19300">
    <property type="entry name" value="BPD_transp_1_N"/>
    <property type="match status" value="1"/>
</dbReference>
<accession>A0ABT4TQ89</accession>
<feature type="domain" description="ABC transmembrane type-1" evidence="8">
    <location>
        <begin position="95"/>
        <end position="298"/>
    </location>
</feature>
<keyword evidence="4 7" id="KW-0812">Transmembrane</keyword>
<feature type="transmembrane region" description="Helical" evidence="7">
    <location>
        <begin position="281"/>
        <end position="304"/>
    </location>
</feature>
<dbReference type="SUPFAM" id="SSF161098">
    <property type="entry name" value="MetI-like"/>
    <property type="match status" value="1"/>
</dbReference>